<dbReference type="Proteomes" id="UP000483379">
    <property type="component" value="Unassembled WGS sequence"/>
</dbReference>
<feature type="domain" description="Glycosyl transferase family 1" evidence="1">
    <location>
        <begin position="178"/>
        <end position="334"/>
    </location>
</feature>
<name>A0A6M0K716_9GAMM</name>
<organism evidence="3 4">
    <name type="scientific">Thiorhodococcus minor</name>
    <dbReference type="NCBI Taxonomy" id="57489"/>
    <lineage>
        <taxon>Bacteria</taxon>
        <taxon>Pseudomonadati</taxon>
        <taxon>Pseudomonadota</taxon>
        <taxon>Gammaproteobacteria</taxon>
        <taxon>Chromatiales</taxon>
        <taxon>Chromatiaceae</taxon>
        <taxon>Thiorhodococcus</taxon>
    </lineage>
</organism>
<comment type="caution">
    <text evidence="3">The sequence shown here is derived from an EMBL/GenBank/DDBJ whole genome shotgun (WGS) entry which is preliminary data.</text>
</comment>
<dbReference type="InterPro" id="IPR028098">
    <property type="entry name" value="Glyco_trans_4-like_N"/>
</dbReference>
<accession>A0A6M0K716</accession>
<reference evidence="3 4" key="1">
    <citation type="submission" date="2020-02" db="EMBL/GenBank/DDBJ databases">
        <title>Genome sequences of Thiorhodococcus mannitoliphagus and Thiorhodococcus minor, purple sulfur photosynthetic bacteria in the gammaproteobacterial family, Chromatiaceae.</title>
        <authorList>
            <person name="Aviles F.A."/>
            <person name="Meyer T.E."/>
            <person name="Kyndt J.A."/>
        </authorList>
    </citation>
    <scope>NUCLEOTIDE SEQUENCE [LARGE SCALE GENOMIC DNA]</scope>
    <source>
        <strain evidence="3 4">DSM 11518</strain>
    </source>
</reference>
<evidence type="ECO:0000259" key="1">
    <source>
        <dbReference type="Pfam" id="PF00534"/>
    </source>
</evidence>
<evidence type="ECO:0000259" key="2">
    <source>
        <dbReference type="Pfam" id="PF13439"/>
    </source>
</evidence>
<dbReference type="Pfam" id="PF13439">
    <property type="entry name" value="Glyco_transf_4"/>
    <property type="match status" value="1"/>
</dbReference>
<dbReference type="PANTHER" id="PTHR45947:SF3">
    <property type="entry name" value="SULFOQUINOVOSYL TRANSFERASE SQD2"/>
    <property type="match status" value="1"/>
</dbReference>
<sequence length="366" mass="40161">MNLSQALVARGDVDLHLVTVSPWVTHSQTVEVEGMTIHIVKGGVPTLHRGWPRFLPLDAATGFRMEARAVRFELRQIKPDLIHAHGTEKGYALTAMHSGYPYLVSIQGIIAEYYKMDPCLYYRLMRPREANVIRRTKNFTCRTHFDTSYVRRLNPSAKIFNICEAMSPVFWEGQWESKGGYRILFVGSGAPRKGFDDLIAAAAVISEKFHAVSIDAVGIFSGKRRETLARTADKARIAIRFHGFQTAPAISELHRQCDLFVLCSSIENSPNTLAEAMVSGMPCVSYDVGGVSSMIDAGRTGLLVAPGDITGLAAAAMELMGDRRKAQHLGAAAASAARSRHRPEHVAAATWDAYRDILAASGKDFA</sequence>
<dbReference type="PANTHER" id="PTHR45947">
    <property type="entry name" value="SULFOQUINOVOSYL TRANSFERASE SQD2"/>
    <property type="match status" value="1"/>
</dbReference>
<dbReference type="InterPro" id="IPR050194">
    <property type="entry name" value="Glycosyltransferase_grp1"/>
</dbReference>
<keyword evidence="3" id="KW-0808">Transferase</keyword>
<feature type="domain" description="Glycosyltransferase subfamily 4-like N-terminal" evidence="2">
    <location>
        <begin position="2"/>
        <end position="159"/>
    </location>
</feature>
<dbReference type="SUPFAM" id="SSF53756">
    <property type="entry name" value="UDP-Glycosyltransferase/glycogen phosphorylase"/>
    <property type="match status" value="1"/>
</dbReference>
<dbReference type="Pfam" id="PF00534">
    <property type="entry name" value="Glycos_transf_1"/>
    <property type="match status" value="1"/>
</dbReference>
<dbReference type="InterPro" id="IPR001296">
    <property type="entry name" value="Glyco_trans_1"/>
</dbReference>
<proteinExistence type="predicted"/>
<gene>
    <name evidence="3" type="ORF">G3446_24880</name>
</gene>
<dbReference type="AlphaFoldDB" id="A0A6M0K716"/>
<dbReference type="Gene3D" id="3.40.50.2000">
    <property type="entry name" value="Glycogen Phosphorylase B"/>
    <property type="match status" value="2"/>
</dbReference>
<dbReference type="GO" id="GO:0016757">
    <property type="term" value="F:glycosyltransferase activity"/>
    <property type="evidence" value="ECO:0007669"/>
    <property type="project" value="InterPro"/>
</dbReference>
<keyword evidence="4" id="KW-1185">Reference proteome</keyword>
<evidence type="ECO:0000313" key="3">
    <source>
        <dbReference type="EMBL" id="NEV65054.1"/>
    </source>
</evidence>
<evidence type="ECO:0000313" key="4">
    <source>
        <dbReference type="Proteomes" id="UP000483379"/>
    </source>
</evidence>
<dbReference type="CDD" id="cd03801">
    <property type="entry name" value="GT4_PimA-like"/>
    <property type="match status" value="1"/>
</dbReference>
<protein>
    <submittedName>
        <fullName evidence="3">Glycosyltransferase family 4 protein</fullName>
    </submittedName>
</protein>
<dbReference type="EMBL" id="JAAIJQ010000141">
    <property type="protein sequence ID" value="NEV65054.1"/>
    <property type="molecule type" value="Genomic_DNA"/>
</dbReference>
<dbReference type="RefSeq" id="WP_164456385.1">
    <property type="nucleotide sequence ID" value="NZ_JAAIJQ010000141.1"/>
</dbReference>